<evidence type="ECO:0000313" key="3">
    <source>
        <dbReference type="Proteomes" id="UP000070533"/>
    </source>
</evidence>
<keyword evidence="1" id="KW-0472">Membrane</keyword>
<evidence type="ECO:0000313" key="2">
    <source>
        <dbReference type="EMBL" id="KXA41237.1"/>
    </source>
</evidence>
<dbReference type="EMBL" id="LRQG01000054">
    <property type="protein sequence ID" value="KXA41237.1"/>
    <property type="molecule type" value="Genomic_DNA"/>
</dbReference>
<dbReference type="Proteomes" id="UP000070533">
    <property type="component" value="Unassembled WGS sequence"/>
</dbReference>
<gene>
    <name evidence="2" type="ORF">HMPREF3226_00874</name>
</gene>
<name>A0A133QED1_9BACT</name>
<evidence type="ECO:0000256" key="1">
    <source>
        <dbReference type="SAM" id="Phobius"/>
    </source>
</evidence>
<sequence>MATNKPKTQKVADNDAATLGYLRKSDLSHKAEIQMLIALAEAYGIKMTYNEKDGEVTIERLEVLARQPEGESQPLKEPDQTLPRSFTQMQRTSNQPPNQSYIDYVRLANALKEHVEKALQNAVESSPVHIQAIFDTSVHMENNQTAMTIAHEEWGKWMQAFGKETISRLSNAPSPTITPHGKAITFGKDTAYKVPENELDAAPNHPSEATKKQPTKHRRLHQLWSHVWSDMVTSWWKCFAYTIALCSLVLAAASWYRQTSLKP</sequence>
<keyword evidence="1" id="KW-1133">Transmembrane helix</keyword>
<organism evidence="2 3">
    <name type="scientific">Prevotella corporis</name>
    <dbReference type="NCBI Taxonomy" id="28128"/>
    <lineage>
        <taxon>Bacteria</taxon>
        <taxon>Pseudomonadati</taxon>
        <taxon>Bacteroidota</taxon>
        <taxon>Bacteroidia</taxon>
        <taxon>Bacteroidales</taxon>
        <taxon>Prevotellaceae</taxon>
        <taxon>Prevotella</taxon>
    </lineage>
</organism>
<keyword evidence="1" id="KW-0812">Transmembrane</keyword>
<proteinExistence type="predicted"/>
<accession>A0A133QED1</accession>
<dbReference type="OrthoDB" id="9904169at2"/>
<keyword evidence="3" id="KW-1185">Reference proteome</keyword>
<dbReference type="STRING" id="28128.HMPREF3226_00874"/>
<comment type="caution">
    <text evidence="2">The sequence shown here is derived from an EMBL/GenBank/DDBJ whole genome shotgun (WGS) entry which is preliminary data.</text>
</comment>
<reference evidence="3" key="1">
    <citation type="submission" date="2016-01" db="EMBL/GenBank/DDBJ databases">
        <authorList>
            <person name="Mitreva M."/>
            <person name="Pepin K.H."/>
            <person name="Mihindukulasuriya K.A."/>
            <person name="Fulton R."/>
            <person name="Fronick C."/>
            <person name="O'Laughlin M."/>
            <person name="Miner T."/>
            <person name="Herter B."/>
            <person name="Rosa B.A."/>
            <person name="Cordes M."/>
            <person name="Tomlinson C."/>
            <person name="Wollam A."/>
            <person name="Palsikar V.B."/>
            <person name="Mardis E.R."/>
            <person name="Wilson R.K."/>
        </authorList>
    </citation>
    <scope>NUCLEOTIDE SEQUENCE [LARGE SCALE GENOMIC DNA]</scope>
    <source>
        <strain evidence="3">MJR7716</strain>
    </source>
</reference>
<dbReference type="RefSeq" id="WP_060940397.1">
    <property type="nucleotide sequence ID" value="NZ_KQ957212.1"/>
</dbReference>
<dbReference type="PATRIC" id="fig|28128.5.peg.880"/>
<feature type="transmembrane region" description="Helical" evidence="1">
    <location>
        <begin position="238"/>
        <end position="256"/>
    </location>
</feature>
<protein>
    <submittedName>
        <fullName evidence="2">Uncharacterized protein</fullName>
    </submittedName>
</protein>
<dbReference type="AlphaFoldDB" id="A0A133QED1"/>